<evidence type="ECO:0000256" key="19">
    <source>
        <dbReference type="PROSITE-ProRule" id="PRU00409"/>
    </source>
</evidence>
<keyword evidence="13" id="KW-0665">Pyrimidine biosynthesis</keyword>
<dbReference type="Proteomes" id="UP000239522">
    <property type="component" value="Unassembled WGS sequence"/>
</dbReference>
<evidence type="ECO:0000256" key="2">
    <source>
        <dbReference type="ARBA" id="ARBA00004812"/>
    </source>
</evidence>
<name>A0A2S7KXR8_9FLAO</name>
<dbReference type="GO" id="GO:0006221">
    <property type="term" value="P:pyrimidine nucleotide biosynthetic process"/>
    <property type="evidence" value="ECO:0007669"/>
    <property type="project" value="UniProtKB-KW"/>
</dbReference>
<gene>
    <name evidence="21" type="ORF">BST83_09830</name>
</gene>
<dbReference type="PANTHER" id="PTHR11405:SF53">
    <property type="entry name" value="CARBAMOYL-PHOSPHATE SYNTHASE [AMMONIA], MITOCHONDRIAL"/>
    <property type="match status" value="1"/>
</dbReference>
<dbReference type="GO" id="GO:0004087">
    <property type="term" value="F:carbamoyl-phosphate synthase (ammonia) activity"/>
    <property type="evidence" value="ECO:0007669"/>
    <property type="project" value="UniProtKB-EC"/>
</dbReference>
<evidence type="ECO:0000256" key="5">
    <source>
        <dbReference type="ARBA" id="ARBA00022571"/>
    </source>
</evidence>
<evidence type="ECO:0000256" key="3">
    <source>
        <dbReference type="ARBA" id="ARBA00005077"/>
    </source>
</evidence>
<evidence type="ECO:0000259" key="20">
    <source>
        <dbReference type="PROSITE" id="PS50975"/>
    </source>
</evidence>
<dbReference type="GO" id="GO:0005737">
    <property type="term" value="C:cytoplasm"/>
    <property type="evidence" value="ECO:0007669"/>
    <property type="project" value="TreeGrafter"/>
</dbReference>
<dbReference type="SUPFAM" id="SSF48108">
    <property type="entry name" value="Carbamoyl phosphate synthetase, large subunit connection domain"/>
    <property type="match status" value="1"/>
</dbReference>
<evidence type="ECO:0000256" key="8">
    <source>
        <dbReference type="ARBA" id="ARBA00022723"/>
    </source>
</evidence>
<dbReference type="PROSITE" id="PS00866">
    <property type="entry name" value="CPSASE_1"/>
    <property type="match status" value="2"/>
</dbReference>
<keyword evidence="10 19" id="KW-0547">Nucleotide-binding</keyword>
<dbReference type="InterPro" id="IPR016185">
    <property type="entry name" value="PreATP-grasp_dom_sf"/>
</dbReference>
<keyword evidence="12" id="KW-0460">Magnesium</keyword>
<dbReference type="EMBL" id="MQUA01000013">
    <property type="protein sequence ID" value="PQB07427.1"/>
    <property type="molecule type" value="Genomic_DNA"/>
</dbReference>
<comment type="caution">
    <text evidence="21">The sequence shown here is derived from an EMBL/GenBank/DDBJ whole genome shotgun (WGS) entry which is preliminary data.</text>
</comment>
<dbReference type="Pfam" id="PF25596">
    <property type="entry name" value="CPSase_L_D1"/>
    <property type="match status" value="2"/>
</dbReference>
<dbReference type="Pfam" id="PF02786">
    <property type="entry name" value="CPSase_L_D2"/>
    <property type="match status" value="2"/>
</dbReference>
<dbReference type="FunFam" id="3.30.470.20:FF:000026">
    <property type="entry name" value="Carbamoyl-phosphate synthase large chain"/>
    <property type="match status" value="1"/>
</dbReference>
<dbReference type="InterPro" id="IPR006275">
    <property type="entry name" value="CPSase_lsu"/>
</dbReference>
<keyword evidence="8" id="KW-0479">Metal-binding</keyword>
<dbReference type="Pfam" id="PF02787">
    <property type="entry name" value="CPSase_L_D3"/>
    <property type="match status" value="1"/>
</dbReference>
<evidence type="ECO:0000256" key="10">
    <source>
        <dbReference type="ARBA" id="ARBA00022741"/>
    </source>
</evidence>
<comment type="pathway">
    <text evidence="3">Amino-acid biosynthesis; L-arginine biosynthesis; carbamoyl phosphate from bicarbonate: step 1/1.</text>
</comment>
<organism evidence="21 22">
    <name type="scientific">Polaribacter filamentus</name>
    <dbReference type="NCBI Taxonomy" id="53483"/>
    <lineage>
        <taxon>Bacteria</taxon>
        <taxon>Pseudomonadati</taxon>
        <taxon>Bacteroidota</taxon>
        <taxon>Flavobacteriia</taxon>
        <taxon>Flavobacteriales</taxon>
        <taxon>Flavobacteriaceae</taxon>
    </lineage>
</organism>
<dbReference type="GO" id="GO:0004088">
    <property type="term" value="F:carbamoyl-phosphate synthase (glutamine-hydrolyzing) activity"/>
    <property type="evidence" value="ECO:0007669"/>
    <property type="project" value="UniProtKB-EC"/>
</dbReference>
<evidence type="ECO:0000256" key="6">
    <source>
        <dbReference type="ARBA" id="ARBA00022598"/>
    </source>
</evidence>
<dbReference type="InterPro" id="IPR058047">
    <property type="entry name" value="CPSase_preATP-grasp"/>
</dbReference>
<dbReference type="PRINTS" id="PR00098">
    <property type="entry name" value="CPSASE"/>
</dbReference>
<evidence type="ECO:0000256" key="13">
    <source>
        <dbReference type="ARBA" id="ARBA00022975"/>
    </source>
</evidence>
<feature type="domain" description="ATP-grasp" evidence="20">
    <location>
        <begin position="134"/>
        <end position="330"/>
    </location>
</feature>
<evidence type="ECO:0000256" key="15">
    <source>
        <dbReference type="ARBA" id="ARBA00047359"/>
    </source>
</evidence>
<sequence>MPKRKDLNSVLIIGSGPIVIGQACEFDYAGSQSLRSLGEDGIETILINSNPATIMTDPSMADHIYLLPLTTKSIIQILKEHPQIDAVLPTMGGQTALNLCIEADTKGIWKDFNVKLIGVDIDAINITEDREQFRELMLKIGVPMAPQATATSFLKGKEIAQEFGFPLVIRSSYTLGGAGASIVYKPSDFDELLSRGLEASPIHEVMIDKAMMGWKEYELELLRDNNDNVVIICSIENMDPMGIHTGDSITVAPAMTLSDKTYQKMRDMAIHMMRSIGDFEGGCNVQFAVSPDEKEDIIAIEINPRVSRSSALASKATGYPIAKIATKLAIGYTLDELQNQITKSTSALFEPTLDYVIVKIPRWNFDKFEGSDRTLGLQMKSVGEVMGIGRSFQEALHKATQSLEIKRNGLGADGKGYTDYNQIIEKLTNASWDRVFAIYDAIAIGIPLSKIHDITKIDMWYLKQYEELFQLQKEISTYKIGTITRDLLLEAKQKGYGDRQIAHMLGCLESQVYNKRDELRVQRVYKLVDTCAAEFKAQTPYYYSTFENEIETANGEIIIANESIVTPKKKIIVLGSGPNRIGQGIEFDYCCVHGVLAAKECGYETIMINCNPETVSTDFDTADKLYFEPVFWEHIYDIIRHEKPEGVIVQLGGQTALKLAEKLTKYGIKIIGTSFEALDLAEDRGSFSTLLKNNNIPYPEFGIAETADEALVLADELDFPILVRPSYVLGGQGMKIVINKEELVEHVVDLLGRMPGNKLLLDHYLDGAIEAEADAICDADGNVYIIGIMEHIEPCGIHSGDSNAMLPVFNLGDLVMQQIKDHTHTIARELKTVGLINVQFAIKDELVYIIEANPRASRTVPFIAKAYKEPYVNYATKVMLGHNKVADFTFNPQLTGYAIKQPVFSFNKFHNVNKKLGPEMKSTGESILFIDSLKDDEFYNLYARRKMYLNK</sequence>
<accession>A0A2S7KXR8</accession>
<dbReference type="SUPFAM" id="SSF52440">
    <property type="entry name" value="PreATP-grasp domain"/>
    <property type="match status" value="2"/>
</dbReference>
<dbReference type="InterPro" id="IPR005480">
    <property type="entry name" value="CPSase_lsu_oligo"/>
</dbReference>
<reference evidence="21 22" key="1">
    <citation type="submission" date="2016-11" db="EMBL/GenBank/DDBJ databases">
        <title>Trade-off between light-utilization and light-protection in marine flavobacteria.</title>
        <authorList>
            <person name="Kumagai Y."/>
        </authorList>
    </citation>
    <scope>NUCLEOTIDE SEQUENCE [LARGE SCALE GENOMIC DNA]</scope>
    <source>
        <strain evidence="21 22">ATCC 700397</strain>
    </source>
</reference>
<evidence type="ECO:0000256" key="16">
    <source>
        <dbReference type="ARBA" id="ARBA00048816"/>
    </source>
</evidence>
<dbReference type="RefSeq" id="WP_104809638.1">
    <property type="nucleotide sequence ID" value="NZ_MQUA01000013.1"/>
</dbReference>
<dbReference type="GO" id="GO:0005524">
    <property type="term" value="F:ATP binding"/>
    <property type="evidence" value="ECO:0007669"/>
    <property type="project" value="UniProtKB-UniRule"/>
</dbReference>
<evidence type="ECO:0000256" key="14">
    <source>
        <dbReference type="ARBA" id="ARBA00023211"/>
    </source>
</evidence>
<feature type="domain" description="ATP-grasp" evidence="20">
    <location>
        <begin position="688"/>
        <end position="880"/>
    </location>
</feature>
<dbReference type="NCBIfam" id="NF009455">
    <property type="entry name" value="PRK12815.1"/>
    <property type="match status" value="1"/>
</dbReference>
<dbReference type="SUPFAM" id="SSF56059">
    <property type="entry name" value="Glutathione synthetase ATP-binding domain-like"/>
    <property type="match status" value="2"/>
</dbReference>
<dbReference type="GO" id="GO:0006541">
    <property type="term" value="P:glutamine metabolic process"/>
    <property type="evidence" value="ECO:0007669"/>
    <property type="project" value="TreeGrafter"/>
</dbReference>
<dbReference type="FunFam" id="3.30.470.20:FF:000007">
    <property type="entry name" value="Carbamoyl-phosphate synthase large chain"/>
    <property type="match status" value="1"/>
</dbReference>
<comment type="similarity">
    <text evidence="4">Belongs to the CarB family.</text>
</comment>
<dbReference type="NCBIfam" id="NF003671">
    <property type="entry name" value="PRK05294.1"/>
    <property type="match status" value="1"/>
</dbReference>
<dbReference type="InterPro" id="IPR036897">
    <property type="entry name" value="CarbamoylP_synth_lsu_oligo_sf"/>
</dbReference>
<evidence type="ECO:0000256" key="12">
    <source>
        <dbReference type="ARBA" id="ARBA00022842"/>
    </source>
</evidence>
<dbReference type="PROSITE" id="PS00867">
    <property type="entry name" value="CPSASE_2"/>
    <property type="match status" value="1"/>
</dbReference>
<dbReference type="InterPro" id="IPR005479">
    <property type="entry name" value="CPAse_ATP-bd"/>
</dbReference>
<dbReference type="InterPro" id="IPR005483">
    <property type="entry name" value="CPSase_dom"/>
</dbReference>
<evidence type="ECO:0000256" key="4">
    <source>
        <dbReference type="ARBA" id="ARBA00009799"/>
    </source>
</evidence>
<dbReference type="Gene3D" id="3.30.470.20">
    <property type="entry name" value="ATP-grasp fold, B domain"/>
    <property type="match status" value="2"/>
</dbReference>
<dbReference type="OrthoDB" id="9804197at2"/>
<dbReference type="FunFam" id="1.10.1030.10:FF:000002">
    <property type="entry name" value="Carbamoyl-phosphate synthase large chain"/>
    <property type="match status" value="1"/>
</dbReference>
<dbReference type="PROSITE" id="PS51257">
    <property type="entry name" value="PROKAR_LIPOPROTEIN"/>
    <property type="match status" value="1"/>
</dbReference>
<dbReference type="GO" id="GO:0006526">
    <property type="term" value="P:L-arginine biosynthetic process"/>
    <property type="evidence" value="ECO:0007669"/>
    <property type="project" value="UniProtKB-KW"/>
</dbReference>
<keyword evidence="7" id="KW-0028">Amino-acid biosynthesis</keyword>
<dbReference type="InterPro" id="IPR013815">
    <property type="entry name" value="ATP_grasp_subdomain_1"/>
</dbReference>
<keyword evidence="11 19" id="KW-0067">ATP-binding</keyword>
<proteinExistence type="inferred from homology"/>
<dbReference type="NCBIfam" id="TIGR01369">
    <property type="entry name" value="CPSaseII_lrg"/>
    <property type="match status" value="1"/>
</dbReference>
<dbReference type="AlphaFoldDB" id="A0A2S7KXR8"/>
<comment type="catalytic activity">
    <reaction evidence="16">
        <text>hydrogencarbonate + L-glutamine + 2 ATP + H2O = carbamoyl phosphate + L-glutamate + 2 ADP + phosphate + 2 H(+)</text>
        <dbReference type="Rhea" id="RHEA:18633"/>
        <dbReference type="ChEBI" id="CHEBI:15377"/>
        <dbReference type="ChEBI" id="CHEBI:15378"/>
        <dbReference type="ChEBI" id="CHEBI:17544"/>
        <dbReference type="ChEBI" id="CHEBI:29985"/>
        <dbReference type="ChEBI" id="CHEBI:30616"/>
        <dbReference type="ChEBI" id="CHEBI:43474"/>
        <dbReference type="ChEBI" id="CHEBI:58228"/>
        <dbReference type="ChEBI" id="CHEBI:58359"/>
        <dbReference type="ChEBI" id="CHEBI:456216"/>
        <dbReference type="EC" id="6.3.5.5"/>
    </reaction>
</comment>
<comment type="cofactor">
    <cofactor evidence="1">
        <name>Mn(2+)</name>
        <dbReference type="ChEBI" id="CHEBI:29035"/>
    </cofactor>
</comment>
<dbReference type="PROSITE" id="PS50975">
    <property type="entry name" value="ATP_GRASP"/>
    <property type="match status" value="2"/>
</dbReference>
<evidence type="ECO:0000256" key="11">
    <source>
        <dbReference type="ARBA" id="ARBA00022840"/>
    </source>
</evidence>
<evidence type="ECO:0000313" key="22">
    <source>
        <dbReference type="Proteomes" id="UP000239522"/>
    </source>
</evidence>
<comment type="catalytic activity">
    <reaction evidence="15">
        <text>hydrogencarbonate + NH4(+) + 2 ATP = carbamoyl phosphate + 2 ADP + phosphate + 2 H(+)</text>
        <dbReference type="Rhea" id="RHEA:18029"/>
        <dbReference type="ChEBI" id="CHEBI:15378"/>
        <dbReference type="ChEBI" id="CHEBI:17544"/>
        <dbReference type="ChEBI" id="CHEBI:28938"/>
        <dbReference type="ChEBI" id="CHEBI:30616"/>
        <dbReference type="ChEBI" id="CHEBI:43474"/>
        <dbReference type="ChEBI" id="CHEBI:58228"/>
        <dbReference type="ChEBI" id="CHEBI:456216"/>
        <dbReference type="EC" id="6.3.4.16"/>
    </reaction>
</comment>
<comment type="pathway">
    <text evidence="2">Pyrimidine metabolism; UMP biosynthesis via de novo pathway; (S)-dihydroorotate from bicarbonate: step 1/3.</text>
</comment>
<dbReference type="FunFam" id="3.40.50.20:FF:000001">
    <property type="entry name" value="Carbamoyl-phosphate synthase large chain"/>
    <property type="match status" value="1"/>
</dbReference>
<dbReference type="Gene3D" id="1.10.1030.10">
    <property type="entry name" value="Carbamoyl-phosphate synthetase, large subunit oligomerisation domain"/>
    <property type="match status" value="1"/>
</dbReference>
<evidence type="ECO:0000256" key="17">
    <source>
        <dbReference type="ARBA" id="ARBA00057223"/>
    </source>
</evidence>
<keyword evidence="6" id="KW-0436">Ligase</keyword>
<evidence type="ECO:0000256" key="1">
    <source>
        <dbReference type="ARBA" id="ARBA00001936"/>
    </source>
</evidence>
<evidence type="ECO:0000256" key="9">
    <source>
        <dbReference type="ARBA" id="ARBA00022737"/>
    </source>
</evidence>
<dbReference type="Gene3D" id="3.40.50.20">
    <property type="match status" value="2"/>
</dbReference>
<keyword evidence="14" id="KW-0464">Manganese</keyword>
<keyword evidence="22" id="KW-1185">Reference proteome</keyword>
<evidence type="ECO:0000256" key="7">
    <source>
        <dbReference type="ARBA" id="ARBA00022605"/>
    </source>
</evidence>
<keyword evidence="9" id="KW-0677">Repeat</keyword>
<dbReference type="PANTHER" id="PTHR11405">
    <property type="entry name" value="CARBAMOYLTRANSFERASE FAMILY MEMBER"/>
    <property type="match status" value="1"/>
</dbReference>
<keyword evidence="5" id="KW-0055">Arginine biosynthesis</keyword>
<evidence type="ECO:0000256" key="18">
    <source>
        <dbReference type="ARBA" id="ARBA00062056"/>
    </source>
</evidence>
<dbReference type="Gene3D" id="3.30.1490.20">
    <property type="entry name" value="ATP-grasp fold, A domain"/>
    <property type="match status" value="1"/>
</dbReference>
<dbReference type="InterPro" id="IPR011761">
    <property type="entry name" value="ATP-grasp"/>
</dbReference>
<dbReference type="FunFam" id="3.40.50.20:FF:000002">
    <property type="entry name" value="Carbamoyl-phosphate synthase large chain"/>
    <property type="match status" value="1"/>
</dbReference>
<comment type="function">
    <text evidence="17">Large subunit of the glutamine-dependent carbamoyl phosphate synthetase (CPSase). CPSase catalyzes the formation of carbamoyl phosphate from the ammonia moiety of glutamine, carbonate, and phosphate donated by ATP, constituting the first step of 2 biosynthetic pathways, one leading to arginine and/or urea and the other to pyrimidine nucleotides. The large subunit (synthetase) binds the substrates ammonia (free or transferred from glutamine from the small subunit), hydrogencarbonate and ATP and carries out an ATP-coupled ligase reaction, activating hydrogencarbonate by forming carboxy phosphate which reacts with ammonia to form carbamoyl phosphate.</text>
</comment>
<protein>
    <submittedName>
        <fullName evidence="21">Carbamoyl phosphate synthase large subunit</fullName>
    </submittedName>
</protein>
<comment type="subunit">
    <text evidence="18">Composed of two chains; the small (or glutamine) chain promotes the hydrolysis of glutamine to ammonia, which is used by the large (or ammonia) chain to synthesize carbamoyl phosphate. Tetramer of heterodimers (alpha,beta)4.</text>
</comment>
<evidence type="ECO:0000313" key="21">
    <source>
        <dbReference type="EMBL" id="PQB07427.1"/>
    </source>
</evidence>
<dbReference type="GO" id="GO:0046872">
    <property type="term" value="F:metal ion binding"/>
    <property type="evidence" value="ECO:0007669"/>
    <property type="project" value="UniProtKB-KW"/>
</dbReference>
<dbReference type="SMART" id="SM01096">
    <property type="entry name" value="CPSase_L_D3"/>
    <property type="match status" value="1"/>
</dbReference>